<evidence type="ECO:0000313" key="1">
    <source>
        <dbReference type="EMBL" id="GAG26349.1"/>
    </source>
</evidence>
<gene>
    <name evidence="1" type="ORF">S01H1_51858</name>
</gene>
<organism evidence="1">
    <name type="scientific">marine sediment metagenome</name>
    <dbReference type="NCBI Taxonomy" id="412755"/>
    <lineage>
        <taxon>unclassified sequences</taxon>
        <taxon>metagenomes</taxon>
        <taxon>ecological metagenomes</taxon>
    </lineage>
</organism>
<protein>
    <submittedName>
        <fullName evidence="1">Uncharacterized protein</fullName>
    </submittedName>
</protein>
<accession>X0W618</accession>
<feature type="non-terminal residue" evidence="1">
    <location>
        <position position="90"/>
    </location>
</feature>
<proteinExistence type="predicted"/>
<sequence length="90" mass="9722">MGTLVEYAYSGLDNEIDLELREDGVAQNISALTRVTLNLKPREGGGALILVDSSLQPLVFDWSSLGLSGVLKILFGKLSVPLPEGDYDTR</sequence>
<comment type="caution">
    <text evidence="1">The sequence shown here is derived from an EMBL/GenBank/DDBJ whole genome shotgun (WGS) entry which is preliminary data.</text>
</comment>
<name>X0W618_9ZZZZ</name>
<dbReference type="EMBL" id="BARS01033494">
    <property type="protein sequence ID" value="GAG26349.1"/>
    <property type="molecule type" value="Genomic_DNA"/>
</dbReference>
<dbReference type="AlphaFoldDB" id="X0W618"/>
<reference evidence="1" key="1">
    <citation type="journal article" date="2014" name="Front. Microbiol.">
        <title>High frequency of phylogenetically diverse reductive dehalogenase-homologous genes in deep subseafloor sedimentary metagenomes.</title>
        <authorList>
            <person name="Kawai M."/>
            <person name="Futagami T."/>
            <person name="Toyoda A."/>
            <person name="Takaki Y."/>
            <person name="Nishi S."/>
            <person name="Hori S."/>
            <person name="Arai W."/>
            <person name="Tsubouchi T."/>
            <person name="Morono Y."/>
            <person name="Uchiyama I."/>
            <person name="Ito T."/>
            <person name="Fujiyama A."/>
            <person name="Inagaki F."/>
            <person name="Takami H."/>
        </authorList>
    </citation>
    <scope>NUCLEOTIDE SEQUENCE</scope>
    <source>
        <strain evidence="1">Expedition CK06-06</strain>
    </source>
</reference>